<dbReference type="PANTHER" id="PTHR41533:SF1">
    <property type="entry name" value="L,D-TRANSPEPTIDASE YCBB-RELATED"/>
    <property type="match status" value="1"/>
</dbReference>
<feature type="domain" description="Peptidoglycan binding-like" evidence="1">
    <location>
        <begin position="634"/>
        <end position="693"/>
    </location>
</feature>
<dbReference type="PANTHER" id="PTHR41533">
    <property type="entry name" value="L,D-TRANSPEPTIDASE HI_1667-RELATED"/>
    <property type="match status" value="1"/>
</dbReference>
<accession>A0A0W7TLF9</accession>
<feature type="domain" description="Peptidoglycan binding-like" evidence="1">
    <location>
        <begin position="751"/>
        <end position="787"/>
    </location>
</feature>
<feature type="domain" description="Peptidoglycan binding-like" evidence="1">
    <location>
        <begin position="349"/>
        <end position="409"/>
    </location>
</feature>
<sequence length="929" mass="102160">MEQGTLFVKLESAREALPVQGRVVISQTVNGVRVLEIELVTDEDGLTQPVTLDAPDRSISLDPASTQQAWAAYDVEAYADGYSDILLEGVQVYSGVEAYAPISMLPIFSSQAVSPTAVTADTGSTSRKAQQDILHTTIPAPAIRGGSASGPAPLSTCATQPLVLQSVFIPQYITVHLGKPQNSAANETVSFPYYIKNVCSSEIYPTWPENAIRANIYAQISLALNRVYTEWYPSKGYNFNITNSTQYDQYYVSGRNIFTNISRIVDDIFNTYLRRVGDFAPYYAEYCNGTTVTCKGMSQWGTVSLAESGLSPIQILRRYYGNNFELVTTNDIRAIPSSYPGTPLRLGSTGNNVSIIQRQLNRIAKNYPAIGQQSVDGVFGATTQSAVRTFQKIFNLTQDGVVGKSTWYKISYIYVAVKKLAELGSESEPYPGGSGDAPGSGTGSIQQGAVGAQVAAVQYYLSYLAQTFYPTIPNIVPDGIFGAQTRSAVIAFQNTFGLTADGIVGPATWAALEKQFETAYDDNNPGSYFGAYPGVVLREGNRGLRVQQMQFYLLYLHYSYSSIPKINADGIFGPATTAAVRAFQAKFGLTQDGVVGLATWTELYSIYSQKNALVLSDEQVPAYPGFVLRRGSQGQAVLGVQTYLNVISRKYASVTPLTRDGNFDSRTEVSVRAFQRQFKLTITGWVDEPTWNRIYSEYKNTLLSEHLECRFIDVPYPGEPVEVGQTNIFVRTALYYYNLIAAFDLLLEPTDITDTFTLEDSLAIEEFQRTRGLTVTGVIDEDTWTLLYYQYVAAYQDVFPNCAAQGSVPQPFQTLVPGSRGVAVEQLQIWINALSAYYCDLVPQDVTGIYDETTESNVFILQTLLDLPLTGEVDQTTWNLIQEAYEEALAENNNGEEAYGDLLDVTYINRTISMTETVLCVGNCGTPLD</sequence>
<dbReference type="AlphaFoldDB" id="A0A0W7TLF9"/>
<feature type="domain" description="Peptidoglycan binding-like" evidence="1">
    <location>
        <begin position="543"/>
        <end position="603"/>
    </location>
</feature>
<gene>
    <name evidence="2" type="ORF">ASJ35_17755</name>
</gene>
<evidence type="ECO:0000313" key="2">
    <source>
        <dbReference type="EMBL" id="KUE74701.1"/>
    </source>
</evidence>
<dbReference type="InterPro" id="IPR052905">
    <property type="entry name" value="LD-transpeptidase_YkuD-like"/>
</dbReference>
<dbReference type="RefSeq" id="WP_009322402.1">
    <property type="nucleotide sequence ID" value="NZ_DBFXFE010000063.1"/>
</dbReference>
<dbReference type="InterPro" id="IPR036366">
    <property type="entry name" value="PGBDSf"/>
</dbReference>
<feature type="domain" description="Peptidoglycan binding-like" evidence="1">
    <location>
        <begin position="821"/>
        <end position="880"/>
    </location>
</feature>
<dbReference type="InterPro" id="IPR036365">
    <property type="entry name" value="PGBD-like_sf"/>
</dbReference>
<protein>
    <recommendedName>
        <fullName evidence="1">Peptidoglycan binding-like domain-containing protein</fullName>
    </recommendedName>
</protein>
<dbReference type="Proteomes" id="UP000053433">
    <property type="component" value="Unassembled WGS sequence"/>
</dbReference>
<name>A0A0W7TLF9_9FIRM</name>
<dbReference type="Gene3D" id="1.10.101.10">
    <property type="entry name" value="PGBD-like superfamily/PGBD"/>
    <property type="match status" value="5"/>
</dbReference>
<feature type="domain" description="Peptidoglycan binding-like" evidence="1">
    <location>
        <begin position="451"/>
        <end position="512"/>
    </location>
</feature>
<dbReference type="SUPFAM" id="SSF47090">
    <property type="entry name" value="PGBD-like"/>
    <property type="match status" value="6"/>
</dbReference>
<organism evidence="2 3">
    <name type="scientific">Ruthenibacterium lactatiformans</name>
    <dbReference type="NCBI Taxonomy" id="1550024"/>
    <lineage>
        <taxon>Bacteria</taxon>
        <taxon>Bacillati</taxon>
        <taxon>Bacillota</taxon>
        <taxon>Clostridia</taxon>
        <taxon>Eubacteriales</taxon>
        <taxon>Oscillospiraceae</taxon>
        <taxon>Ruthenibacterium</taxon>
    </lineage>
</organism>
<dbReference type="Pfam" id="PF01471">
    <property type="entry name" value="PG_binding_1"/>
    <property type="match status" value="6"/>
</dbReference>
<reference evidence="2 3" key="1">
    <citation type="submission" date="2015-10" db="EMBL/GenBank/DDBJ databases">
        <title>A novel member of the family Ruminococcaceae isolated from human faeces.</title>
        <authorList>
            <person name="Shkoporov A.N."/>
            <person name="Chaplin A.V."/>
            <person name="Motuzova O.V."/>
            <person name="Kafarskaia L.I."/>
            <person name="Efimov B.A."/>
        </authorList>
    </citation>
    <scope>NUCLEOTIDE SEQUENCE [LARGE SCALE GENOMIC DNA]</scope>
    <source>
        <strain evidence="2 3">668</strain>
    </source>
</reference>
<proteinExistence type="predicted"/>
<comment type="caution">
    <text evidence="2">The sequence shown here is derived from an EMBL/GenBank/DDBJ whole genome shotgun (WGS) entry which is preliminary data.</text>
</comment>
<dbReference type="EMBL" id="LMUA01000047">
    <property type="protein sequence ID" value="KUE74701.1"/>
    <property type="molecule type" value="Genomic_DNA"/>
</dbReference>
<evidence type="ECO:0000259" key="1">
    <source>
        <dbReference type="Pfam" id="PF01471"/>
    </source>
</evidence>
<dbReference type="InterPro" id="IPR002477">
    <property type="entry name" value="Peptidoglycan-bd-like"/>
</dbReference>
<evidence type="ECO:0000313" key="3">
    <source>
        <dbReference type="Proteomes" id="UP000053433"/>
    </source>
</evidence>